<feature type="transmembrane region" description="Helical" evidence="10">
    <location>
        <begin position="12"/>
        <end position="35"/>
    </location>
</feature>
<comment type="caution">
    <text evidence="13">The sequence shown here is derived from an EMBL/GenBank/DDBJ whole genome shotgun (WGS) entry which is preliminary data.</text>
</comment>
<evidence type="ECO:0000259" key="11">
    <source>
        <dbReference type="Pfam" id="PF11356"/>
    </source>
</evidence>
<gene>
    <name evidence="13" type="ORF">E5A74_08345</name>
</gene>
<keyword evidence="8 10" id="KW-0472">Membrane</keyword>
<keyword evidence="7 10" id="KW-1133">Transmembrane helix</keyword>
<feature type="compositionally biased region" description="Pro residues" evidence="9">
    <location>
        <begin position="172"/>
        <end position="188"/>
    </location>
</feature>
<dbReference type="AlphaFoldDB" id="A0A4S1WK03"/>
<name>A0A4S1WK03_9SPHN</name>
<proteinExistence type="predicted"/>
<dbReference type="OrthoDB" id="7202599at2"/>
<evidence type="ECO:0000256" key="6">
    <source>
        <dbReference type="ARBA" id="ARBA00022927"/>
    </source>
</evidence>
<dbReference type="SUPFAM" id="SSF50156">
    <property type="entry name" value="PDZ domain-like"/>
    <property type="match status" value="1"/>
</dbReference>
<evidence type="ECO:0000256" key="1">
    <source>
        <dbReference type="ARBA" id="ARBA00004533"/>
    </source>
</evidence>
<dbReference type="Pfam" id="PF11356">
    <property type="entry name" value="T2SSC"/>
    <property type="match status" value="1"/>
</dbReference>
<feature type="compositionally biased region" description="Low complexity" evidence="9">
    <location>
        <begin position="155"/>
        <end position="171"/>
    </location>
</feature>
<evidence type="ECO:0000256" key="10">
    <source>
        <dbReference type="SAM" id="Phobius"/>
    </source>
</evidence>
<organism evidence="13 14">
    <name type="scientific">Sphingomonas naasensis</name>
    <dbReference type="NCBI Taxonomy" id="1344951"/>
    <lineage>
        <taxon>Bacteria</taxon>
        <taxon>Pseudomonadati</taxon>
        <taxon>Pseudomonadota</taxon>
        <taxon>Alphaproteobacteria</taxon>
        <taxon>Sphingomonadales</taxon>
        <taxon>Sphingomonadaceae</taxon>
        <taxon>Sphingomonas</taxon>
    </lineage>
</organism>
<evidence type="ECO:0000259" key="12">
    <source>
        <dbReference type="Pfam" id="PF13180"/>
    </source>
</evidence>
<reference evidence="13 14" key="1">
    <citation type="submission" date="2019-04" db="EMBL/GenBank/DDBJ databases">
        <title>Sphingomonas psychrotolerans sp. nov., isolated from soil in the Tianshan Mountains, Xinjiang, China.</title>
        <authorList>
            <person name="Luo Y."/>
            <person name="Sheng H."/>
        </authorList>
    </citation>
    <scope>NUCLEOTIDE SEQUENCE [LARGE SCALE GENOMIC DNA]</scope>
    <source>
        <strain evidence="13 14">KIS18-15</strain>
    </source>
</reference>
<feature type="domain" description="Type II secretion system protein GspC N-terminal" evidence="11">
    <location>
        <begin position="21"/>
        <end position="145"/>
    </location>
</feature>
<dbReference type="Pfam" id="PF13180">
    <property type="entry name" value="PDZ_2"/>
    <property type="match status" value="1"/>
</dbReference>
<feature type="region of interest" description="Disordered" evidence="9">
    <location>
        <begin position="146"/>
        <end position="191"/>
    </location>
</feature>
<sequence length="270" mass="26653">MSSLALTPRQARTALDIVTGLVVLSVAIALAGLTWRLAGHAGTGAITVPSGRSGPAVAPDIAPALALAPFGKSAENAAGQPTSLPLELKGVIAATPASLSTAFISVSGATTASFHVGDVVSGATIQSILRDRVILSVGGRSEFLAFPDPTLSPEQRQAAQNQATQAAVTPQPGVPTPGPGAPPPPAAPPAAATAGLLQRFDATPVSGGYRIGDNGPPGMVAGDVIQSVNGTSLSDSAAASAAFASAQASGTAQIQILRDGKRLTLTVPLR</sequence>
<dbReference type="Gene3D" id="2.30.42.10">
    <property type="match status" value="1"/>
</dbReference>
<evidence type="ECO:0000256" key="8">
    <source>
        <dbReference type="ARBA" id="ARBA00023136"/>
    </source>
</evidence>
<evidence type="ECO:0000313" key="14">
    <source>
        <dbReference type="Proteomes" id="UP000309848"/>
    </source>
</evidence>
<evidence type="ECO:0000313" key="13">
    <source>
        <dbReference type="EMBL" id="TGX43469.1"/>
    </source>
</evidence>
<evidence type="ECO:0000256" key="2">
    <source>
        <dbReference type="ARBA" id="ARBA00022448"/>
    </source>
</evidence>
<dbReference type="GO" id="GO:0005886">
    <property type="term" value="C:plasma membrane"/>
    <property type="evidence" value="ECO:0007669"/>
    <property type="project" value="UniProtKB-SubCell"/>
</dbReference>
<dbReference type="Gene3D" id="2.30.30.830">
    <property type="match status" value="1"/>
</dbReference>
<keyword evidence="5 10" id="KW-0812">Transmembrane</keyword>
<comment type="subcellular location">
    <subcellularLocation>
        <location evidence="1">Cell inner membrane</location>
    </subcellularLocation>
</comment>
<dbReference type="GO" id="GO:0015031">
    <property type="term" value="P:protein transport"/>
    <property type="evidence" value="ECO:0007669"/>
    <property type="project" value="UniProtKB-KW"/>
</dbReference>
<dbReference type="InterPro" id="IPR036034">
    <property type="entry name" value="PDZ_sf"/>
</dbReference>
<dbReference type="EMBL" id="SRXU01000003">
    <property type="protein sequence ID" value="TGX43469.1"/>
    <property type="molecule type" value="Genomic_DNA"/>
</dbReference>
<feature type="domain" description="PDZ" evidence="12">
    <location>
        <begin position="217"/>
        <end position="269"/>
    </location>
</feature>
<evidence type="ECO:0000256" key="5">
    <source>
        <dbReference type="ARBA" id="ARBA00022692"/>
    </source>
</evidence>
<keyword evidence="2" id="KW-0813">Transport</keyword>
<protein>
    <submittedName>
        <fullName evidence="13">PDZ domain-containing protein</fullName>
    </submittedName>
</protein>
<dbReference type="Proteomes" id="UP000309848">
    <property type="component" value="Unassembled WGS sequence"/>
</dbReference>
<keyword evidence="14" id="KW-1185">Reference proteome</keyword>
<dbReference type="InterPro" id="IPR001478">
    <property type="entry name" value="PDZ"/>
</dbReference>
<keyword evidence="4" id="KW-0997">Cell inner membrane</keyword>
<evidence type="ECO:0000256" key="7">
    <source>
        <dbReference type="ARBA" id="ARBA00022989"/>
    </source>
</evidence>
<keyword evidence="3" id="KW-1003">Cell membrane</keyword>
<evidence type="ECO:0000256" key="3">
    <source>
        <dbReference type="ARBA" id="ARBA00022475"/>
    </source>
</evidence>
<evidence type="ECO:0000256" key="4">
    <source>
        <dbReference type="ARBA" id="ARBA00022519"/>
    </source>
</evidence>
<evidence type="ECO:0000256" key="9">
    <source>
        <dbReference type="SAM" id="MobiDB-lite"/>
    </source>
</evidence>
<keyword evidence="6" id="KW-0653">Protein transport</keyword>
<dbReference type="InterPro" id="IPR024961">
    <property type="entry name" value="T2SS_GspC_N"/>
</dbReference>
<accession>A0A4S1WK03</accession>
<dbReference type="RefSeq" id="WP_135984341.1">
    <property type="nucleotide sequence ID" value="NZ_SRXU01000003.1"/>
</dbReference>